<dbReference type="Pfam" id="PF13549">
    <property type="entry name" value="ATP-grasp_5"/>
    <property type="match status" value="1"/>
</dbReference>
<name>A0ABR7LK61_9ACTN</name>
<keyword evidence="3" id="KW-1185">Reference proteome</keyword>
<dbReference type="Gene3D" id="3.30.470.20">
    <property type="entry name" value="ATP-grasp fold, B domain"/>
    <property type="match status" value="1"/>
</dbReference>
<gene>
    <name evidence="2" type="ORF">HKK74_06515</name>
</gene>
<accession>A0ABR7LK61</accession>
<organism evidence="2 3">
    <name type="scientific">Actinomadura alba</name>
    <dbReference type="NCBI Taxonomy" id="406431"/>
    <lineage>
        <taxon>Bacteria</taxon>
        <taxon>Bacillati</taxon>
        <taxon>Actinomycetota</taxon>
        <taxon>Actinomycetes</taxon>
        <taxon>Streptosporangiales</taxon>
        <taxon>Thermomonosporaceae</taxon>
        <taxon>Actinomadura</taxon>
    </lineage>
</organism>
<comment type="caution">
    <text evidence="2">The sequence shown here is derived from an EMBL/GenBank/DDBJ whole genome shotgun (WGS) entry which is preliminary data.</text>
</comment>
<dbReference type="InterPro" id="IPR016102">
    <property type="entry name" value="Succinyl-CoA_synth-like"/>
</dbReference>
<evidence type="ECO:0000313" key="3">
    <source>
        <dbReference type="Proteomes" id="UP000805614"/>
    </source>
</evidence>
<dbReference type="Gene3D" id="3.40.50.261">
    <property type="entry name" value="Succinyl-CoA synthetase domains"/>
    <property type="match status" value="1"/>
</dbReference>
<feature type="region of interest" description="Disordered" evidence="1">
    <location>
        <begin position="276"/>
        <end position="295"/>
    </location>
</feature>
<evidence type="ECO:0000313" key="2">
    <source>
        <dbReference type="EMBL" id="MBC6465144.1"/>
    </source>
</evidence>
<dbReference type="PANTHER" id="PTHR42793:SF1">
    <property type="entry name" value="PEPTIDYL-LYSINE N-ACETYLTRANSFERASE PATZ"/>
    <property type="match status" value="1"/>
</dbReference>
<protein>
    <submittedName>
        <fullName evidence="2">Acetate--CoA ligase family protein</fullName>
    </submittedName>
</protein>
<feature type="compositionally biased region" description="Low complexity" evidence="1">
    <location>
        <begin position="107"/>
        <end position="121"/>
    </location>
</feature>
<dbReference type="PANTHER" id="PTHR42793">
    <property type="entry name" value="COA BINDING DOMAIN CONTAINING PROTEIN"/>
    <property type="match status" value="1"/>
</dbReference>
<dbReference type="SUPFAM" id="SSF52210">
    <property type="entry name" value="Succinyl-CoA synthetase domains"/>
    <property type="match status" value="1"/>
</dbReference>
<dbReference type="EMBL" id="JABVEC010000003">
    <property type="protein sequence ID" value="MBC6465144.1"/>
    <property type="molecule type" value="Genomic_DNA"/>
</dbReference>
<proteinExistence type="predicted"/>
<sequence length="295" mass="30542">MKTVAQAITGLAAGSRKPIVATYLGLVGLPAELRICGPDALAGPGSIPSYATPEDAVRALAYVMRYAAWRRRPTGRLPERDPAGRRRARALVERLLTAAEADRPANAESPAGPEDGPEAGPVARPVISHVAGQVAVEPADVQALLSCYGITVAASGSPAGPPGIEARIVTREDPSFGAVVSFGLSGATAALLDDRAYRLAPLTDVEAAELVRAVRSAPLLFGHRGAEPVDVDAVEDLLLRVSRLADDLPEVARLELDPVVAAPSGVTVTGATLTLARPAGPRPERGPRRLRGPGQ</sequence>
<dbReference type="Proteomes" id="UP000805614">
    <property type="component" value="Unassembled WGS sequence"/>
</dbReference>
<reference evidence="2 3" key="1">
    <citation type="submission" date="2020-06" db="EMBL/GenBank/DDBJ databases">
        <title>Actinomadura xiongansis sp. nov., isolated from soil of Baiyangdian.</title>
        <authorList>
            <person name="Zhang X."/>
        </authorList>
    </citation>
    <scope>NUCLEOTIDE SEQUENCE [LARGE SCALE GENOMIC DNA]</scope>
    <source>
        <strain evidence="2 3">HBUM206468</strain>
    </source>
</reference>
<feature type="region of interest" description="Disordered" evidence="1">
    <location>
        <begin position="99"/>
        <end position="122"/>
    </location>
</feature>
<keyword evidence="2" id="KW-0436">Ligase</keyword>
<dbReference type="GO" id="GO:0016874">
    <property type="term" value="F:ligase activity"/>
    <property type="evidence" value="ECO:0007669"/>
    <property type="project" value="UniProtKB-KW"/>
</dbReference>
<evidence type="ECO:0000256" key="1">
    <source>
        <dbReference type="SAM" id="MobiDB-lite"/>
    </source>
</evidence>